<protein>
    <submittedName>
        <fullName evidence="3">Uncharacterized protein</fullName>
    </submittedName>
</protein>
<feature type="compositionally biased region" description="Polar residues" evidence="1">
    <location>
        <begin position="76"/>
        <end position="87"/>
    </location>
</feature>
<organism evidence="3 4">
    <name type="scientific">Huso huso</name>
    <name type="common">Beluga</name>
    <name type="synonym">Acipenser huso</name>
    <dbReference type="NCBI Taxonomy" id="61971"/>
    <lineage>
        <taxon>Eukaryota</taxon>
        <taxon>Metazoa</taxon>
        <taxon>Chordata</taxon>
        <taxon>Craniata</taxon>
        <taxon>Vertebrata</taxon>
        <taxon>Euteleostomi</taxon>
        <taxon>Actinopterygii</taxon>
        <taxon>Chondrostei</taxon>
        <taxon>Acipenseriformes</taxon>
        <taxon>Acipenseridae</taxon>
        <taxon>Huso</taxon>
    </lineage>
</organism>
<gene>
    <name evidence="3" type="ORF">HHUSO_G35955</name>
</gene>
<evidence type="ECO:0000256" key="1">
    <source>
        <dbReference type="SAM" id="MobiDB-lite"/>
    </source>
</evidence>
<feature type="region of interest" description="Disordered" evidence="1">
    <location>
        <begin position="290"/>
        <end position="375"/>
    </location>
</feature>
<comment type="caution">
    <text evidence="3">The sequence shown here is derived from an EMBL/GenBank/DDBJ whole genome shotgun (WGS) entry which is preliminary data.</text>
</comment>
<keyword evidence="4" id="KW-1185">Reference proteome</keyword>
<evidence type="ECO:0000313" key="4">
    <source>
        <dbReference type="Proteomes" id="UP001369086"/>
    </source>
</evidence>
<accession>A0ABR0Y276</accession>
<feature type="region of interest" description="Disordered" evidence="1">
    <location>
        <begin position="1"/>
        <end position="87"/>
    </location>
</feature>
<reference evidence="3 4" key="1">
    <citation type="submission" date="2021-05" db="EMBL/GenBank/DDBJ databases">
        <authorList>
            <person name="Zahm M."/>
            <person name="Klopp C."/>
            <person name="Cabau C."/>
            <person name="Kuhl H."/>
            <person name="Suciu R."/>
            <person name="Ciorpac M."/>
            <person name="Holostenco D."/>
            <person name="Gessner J."/>
            <person name="Wuertz S."/>
            <person name="Hohne C."/>
            <person name="Stock M."/>
            <person name="Gislard M."/>
            <person name="Lluch J."/>
            <person name="Milhes M."/>
            <person name="Lampietro C."/>
            <person name="Lopez Roques C."/>
            <person name="Donnadieu C."/>
            <person name="Du K."/>
            <person name="Schartl M."/>
            <person name="Guiguen Y."/>
        </authorList>
    </citation>
    <scope>NUCLEOTIDE SEQUENCE [LARGE SCALE GENOMIC DNA]</scope>
    <source>
        <strain evidence="3">Hh-F2</strain>
        <tissue evidence="3">Blood</tissue>
    </source>
</reference>
<evidence type="ECO:0000313" key="3">
    <source>
        <dbReference type="EMBL" id="KAK6466673.1"/>
    </source>
</evidence>
<keyword evidence="2" id="KW-0472">Membrane</keyword>
<proteinExistence type="predicted"/>
<feature type="compositionally biased region" description="Pro residues" evidence="1">
    <location>
        <begin position="476"/>
        <end position="490"/>
    </location>
</feature>
<feature type="compositionally biased region" description="Polar residues" evidence="1">
    <location>
        <begin position="357"/>
        <end position="367"/>
    </location>
</feature>
<feature type="transmembrane region" description="Helical" evidence="2">
    <location>
        <begin position="509"/>
        <end position="533"/>
    </location>
</feature>
<feature type="non-terminal residue" evidence="3">
    <location>
        <position position="1"/>
    </location>
</feature>
<feature type="compositionally biased region" description="Basic and acidic residues" evidence="1">
    <location>
        <begin position="290"/>
        <end position="309"/>
    </location>
</feature>
<keyword evidence="2" id="KW-1133">Transmembrane helix</keyword>
<feature type="compositionally biased region" description="Pro residues" evidence="1">
    <location>
        <begin position="53"/>
        <end position="69"/>
    </location>
</feature>
<sequence>FTGSSNGVEVSTDAVKPAPEIQIEVKDVSSPSPKTKEINTDPHSILTEAILLPVPPNEPPASPGSPPETSPKNSHEVSTAIPQTQSLKDTAKLQNLTFKPSHTSTFVEVPKHANPGSDWNLEHLSAGIASILGTPNLPIAPIVQETEDIQPDRQTKAFIPDPKVSNAMSTNFTKLCSEILGTGTIENTEQEGNVEDGGTFLDSHTGSEEILPPQQAEEDLEKSLIQAGEDVSEGGMGDGDAFTEATEDTLQLSQEELGTLLDNDIEKVLDLIEAGLELSIEDVLSSSVEKDKPRESIGQRVFEAGKPETENPLNAGSEDLSRRTVCWRSWPPTGVTRAGPAEEESSLTSLVEPENVVTPTAPETTGQESDDVEDLSDVECMKDDQLDLVKDVQEMTTARRPLLFTGIDLSVVPETRGSPEGALSDLETLRASQTLPAQSQSESWNLESPECREDTQEFVIARKRGSGDREVVPKQKTPPPSPPPPLPLPPFREVDERLSQVLNCSFACWSLAILISVGFYHPTVFLIVGLYLLSLCF</sequence>
<dbReference type="EMBL" id="JAHFZB010000054">
    <property type="protein sequence ID" value="KAK6466673.1"/>
    <property type="molecule type" value="Genomic_DNA"/>
</dbReference>
<evidence type="ECO:0000256" key="2">
    <source>
        <dbReference type="SAM" id="Phobius"/>
    </source>
</evidence>
<keyword evidence="2" id="KW-0812">Transmembrane</keyword>
<dbReference type="Proteomes" id="UP001369086">
    <property type="component" value="Unassembled WGS sequence"/>
</dbReference>
<name>A0ABR0Y276_HUSHU</name>
<feature type="region of interest" description="Disordered" evidence="1">
    <location>
        <begin position="462"/>
        <end position="490"/>
    </location>
</feature>